<dbReference type="PANTHER" id="PTHR33307:SF6">
    <property type="entry name" value="ALPHA-RHAMNOSIDASE (EUROFUNG)-RELATED"/>
    <property type="match status" value="1"/>
</dbReference>
<reference evidence="8 9" key="1">
    <citation type="submission" date="2022-01" db="EMBL/GenBank/DDBJ databases">
        <title>Flavihumibacter sp. nov., isolated from sediment of a river.</title>
        <authorList>
            <person name="Liu H."/>
        </authorList>
    </citation>
    <scope>NUCLEOTIDE SEQUENCE [LARGE SCALE GENOMIC DNA]</scope>
    <source>
        <strain evidence="8 9">RY-1</strain>
    </source>
</reference>
<dbReference type="Pfam" id="PF08531">
    <property type="entry name" value="Bac_rhamnosid_N"/>
    <property type="match status" value="1"/>
</dbReference>
<dbReference type="Pfam" id="PF25788">
    <property type="entry name" value="Ig_Rha78A_N"/>
    <property type="match status" value="1"/>
</dbReference>
<dbReference type="RefSeq" id="WP_234866699.1">
    <property type="nucleotide sequence ID" value="NZ_JAKEVY010000003.1"/>
</dbReference>
<dbReference type="EC" id="3.2.1.40" evidence="2"/>
<evidence type="ECO:0000259" key="7">
    <source>
        <dbReference type="Pfam" id="PF17390"/>
    </source>
</evidence>
<keyword evidence="3 8" id="KW-0378">Hydrolase</keyword>
<gene>
    <name evidence="8" type="ORF">L0U88_14015</name>
</gene>
<dbReference type="Pfam" id="PF17390">
    <property type="entry name" value="Bac_rhamnosid_C"/>
    <property type="match status" value="1"/>
</dbReference>
<comment type="catalytic activity">
    <reaction evidence="1">
        <text>Hydrolysis of terminal non-reducing alpha-L-rhamnose residues in alpha-L-rhamnosides.</text>
        <dbReference type="EC" id="3.2.1.40"/>
    </reaction>
</comment>
<dbReference type="InterPro" id="IPR035398">
    <property type="entry name" value="Bac_rhamnosid_C"/>
</dbReference>
<dbReference type="SUPFAM" id="SSF48208">
    <property type="entry name" value="Six-hairpin glycosidases"/>
    <property type="match status" value="1"/>
</dbReference>
<dbReference type="PIRSF" id="PIRSF010631">
    <property type="entry name" value="A-rhamnsds"/>
    <property type="match status" value="1"/>
</dbReference>
<evidence type="ECO:0000256" key="1">
    <source>
        <dbReference type="ARBA" id="ARBA00001445"/>
    </source>
</evidence>
<feature type="domain" description="Alpha-L-rhamnosidase six-hairpin glycosidase" evidence="6">
    <location>
        <begin position="446"/>
        <end position="791"/>
    </location>
</feature>
<dbReference type="Gene3D" id="2.60.120.260">
    <property type="entry name" value="Galactose-binding domain-like"/>
    <property type="match status" value="2"/>
</dbReference>
<evidence type="ECO:0000313" key="8">
    <source>
        <dbReference type="EMBL" id="MCF1715750.1"/>
    </source>
</evidence>
<feature type="domain" description="Alpha-L-rhamnosidase concanavalin-like" evidence="4">
    <location>
        <begin position="341"/>
        <end position="441"/>
    </location>
</feature>
<keyword evidence="9" id="KW-1185">Reference proteome</keyword>
<feature type="domain" description="Alpha-L-rhamnosidase C-terminal" evidence="7">
    <location>
        <begin position="793"/>
        <end position="869"/>
    </location>
</feature>
<dbReference type="InterPro" id="IPR013783">
    <property type="entry name" value="Ig-like_fold"/>
</dbReference>
<dbReference type="GO" id="GO:0016787">
    <property type="term" value="F:hydrolase activity"/>
    <property type="evidence" value="ECO:0007669"/>
    <property type="project" value="UniProtKB-KW"/>
</dbReference>
<dbReference type="InterPro" id="IPR035396">
    <property type="entry name" value="Bac_rhamnosid6H"/>
</dbReference>
<dbReference type="InterPro" id="IPR012341">
    <property type="entry name" value="6hp_glycosidase-like_sf"/>
</dbReference>
<evidence type="ECO:0000259" key="6">
    <source>
        <dbReference type="Pfam" id="PF17389"/>
    </source>
</evidence>
<dbReference type="Pfam" id="PF17389">
    <property type="entry name" value="Bac_rhamnosid6H"/>
    <property type="match status" value="1"/>
</dbReference>
<dbReference type="EMBL" id="JAKEVY010000003">
    <property type="protein sequence ID" value="MCF1715750.1"/>
    <property type="molecule type" value="Genomic_DNA"/>
</dbReference>
<accession>A0ABS9BK80</accession>
<feature type="domain" description="Bacterial alpha-L-rhamnosidase N-terminal" evidence="5">
    <location>
        <begin position="162"/>
        <end position="331"/>
    </location>
</feature>
<proteinExistence type="predicted"/>
<dbReference type="PANTHER" id="PTHR33307">
    <property type="entry name" value="ALPHA-RHAMNOSIDASE (EUROFUNG)"/>
    <property type="match status" value="1"/>
</dbReference>
<dbReference type="Proteomes" id="UP001200145">
    <property type="component" value="Unassembled WGS sequence"/>
</dbReference>
<dbReference type="InterPro" id="IPR008928">
    <property type="entry name" value="6-hairpin_glycosidase_sf"/>
</dbReference>
<dbReference type="Gene3D" id="1.50.10.10">
    <property type="match status" value="1"/>
</dbReference>
<name>A0ABS9BK80_9BACT</name>
<evidence type="ECO:0000256" key="3">
    <source>
        <dbReference type="ARBA" id="ARBA00022801"/>
    </source>
</evidence>
<dbReference type="Pfam" id="PF05592">
    <property type="entry name" value="Bac_rhamnosid"/>
    <property type="match status" value="1"/>
</dbReference>
<comment type="caution">
    <text evidence="8">The sequence shown here is derived from an EMBL/GenBank/DDBJ whole genome shotgun (WGS) entry which is preliminary data.</text>
</comment>
<evidence type="ECO:0000256" key="2">
    <source>
        <dbReference type="ARBA" id="ARBA00012652"/>
    </source>
</evidence>
<dbReference type="Gene3D" id="2.60.420.10">
    <property type="entry name" value="Maltose phosphorylase, domain 3"/>
    <property type="match status" value="1"/>
</dbReference>
<organism evidence="8 9">
    <name type="scientific">Flavihumibacter fluminis</name>
    <dbReference type="NCBI Taxonomy" id="2909236"/>
    <lineage>
        <taxon>Bacteria</taxon>
        <taxon>Pseudomonadati</taxon>
        <taxon>Bacteroidota</taxon>
        <taxon>Chitinophagia</taxon>
        <taxon>Chitinophagales</taxon>
        <taxon>Chitinophagaceae</taxon>
        <taxon>Flavihumibacter</taxon>
    </lineage>
</organism>
<sequence>MIARISGSIILLLLCTSIFSQVAITNLKTESLTNPLGLDHPQPRFSWQLTGTQRGIRQAAYELEVRQGAINGKQVWQSAKQSSDSSVLVSYKGAPLSSGETYFWRVRVWDQQNKASKWSDWAYWHTGAFDPGFWKAKWIGVAKEEEGKPSPVLRRSFSTAKKKIRSAHLYITSLGMYEAQLNGKRIGDAYLSPGWTSYDKRLQYQVYEVSGLLQPGENVTGVSLGSGWYRSYIGFAGQNNFYGKELALLYQLKITYSDGSTDWILSDEKWKSSSAEVRSSEIYHGETIDNNRMLKGWAAPGFDDRNWAPVKLMPAYTKALVATQNEPIRKREVLQPVKFITTPKGEKVLDFGQNMVGWVRVKVRGNKGDTISIYHAEVLDKKGNFYTENLRSAKQLNQFVLSGNGLEEFEPKFTFQGFRYIKIEGLSKDPDPADYTAYVLYSDMQKTGEFETSNPLINQLQKNIQWGQRGNFLDVPTDCPQRDERLGWTGDAQAFYRTATFNFDVRAFFSKWLKDLSLDQLSNGAVPFVVPNVLGEGAVGSAGWADAATIIPWQQWVVYGDLRTLAEQYASMQAWIKFMSSKSNKNLWNTGFHFGDWLFYRPDDDTDGRAAITDKYLIAQCFYAYSTQLTMQAAEVLGKTEDAANYRLLLNEIKRAFQQEYLTPNGRLVSSSQTAYVLALQFDMLPESMRQQAANRLAENVKSYNNHLTTGFLGAPYLCKVLSRFGHEDLAFTLLLQETYPSWLYPVKMGATTIWERWDGQKPDSSFQNAGMNSFNHYAYGAIGEWMYEHITGIQADPAHPGFKQFFVRPHTGGKLTYAKASLHTAYGEMVAGWKLEDDRLIMEIVVPPNTIATVFCPATSAADISESGKPLLGRTDLEPLGAVEGTIPVRIGSGRYRFECRN</sequence>
<evidence type="ECO:0000259" key="5">
    <source>
        <dbReference type="Pfam" id="PF08531"/>
    </source>
</evidence>
<protein>
    <recommendedName>
        <fullName evidence="2">alpha-L-rhamnosidase</fullName>
        <ecNumber evidence="2">3.2.1.40</ecNumber>
    </recommendedName>
</protein>
<dbReference type="InterPro" id="IPR008902">
    <property type="entry name" value="Rhamnosid_concanavalin"/>
</dbReference>
<evidence type="ECO:0000313" key="9">
    <source>
        <dbReference type="Proteomes" id="UP001200145"/>
    </source>
</evidence>
<dbReference type="Gene3D" id="2.60.40.10">
    <property type="entry name" value="Immunoglobulins"/>
    <property type="match status" value="1"/>
</dbReference>
<dbReference type="InterPro" id="IPR016007">
    <property type="entry name" value="Alpha_rhamnosid"/>
</dbReference>
<dbReference type="InterPro" id="IPR013737">
    <property type="entry name" value="Bac_rhamnosid_N"/>
</dbReference>
<evidence type="ECO:0000259" key="4">
    <source>
        <dbReference type="Pfam" id="PF05592"/>
    </source>
</evidence>